<dbReference type="EMBL" id="CP044399">
    <property type="protein sequence ID" value="QFI37618.1"/>
    <property type="molecule type" value="Genomic_DNA"/>
</dbReference>
<keyword evidence="5" id="KW-1185">Reference proteome</keyword>
<dbReference type="OrthoDB" id="9758568at2"/>
<evidence type="ECO:0000259" key="3">
    <source>
        <dbReference type="PROSITE" id="PS51786"/>
    </source>
</evidence>
<dbReference type="GO" id="GO:0004252">
    <property type="term" value="F:serine-type endopeptidase activity"/>
    <property type="evidence" value="ECO:0007669"/>
    <property type="project" value="UniProtKB-UniRule"/>
</dbReference>
<dbReference type="AlphaFoldDB" id="A0A5J6WK21"/>
<evidence type="ECO:0000256" key="1">
    <source>
        <dbReference type="ARBA" id="ARBA00022670"/>
    </source>
</evidence>
<dbReference type="GO" id="GO:0030163">
    <property type="term" value="P:protein catabolic process"/>
    <property type="evidence" value="ECO:0007669"/>
    <property type="project" value="InterPro"/>
</dbReference>
<accession>A0A5J6WK21</accession>
<dbReference type="Pfam" id="PF05362">
    <property type="entry name" value="Lon_C"/>
    <property type="match status" value="1"/>
</dbReference>
<dbReference type="GO" id="GO:0006508">
    <property type="term" value="P:proteolysis"/>
    <property type="evidence" value="ECO:0007669"/>
    <property type="project" value="UniProtKB-KW"/>
</dbReference>
<dbReference type="InterPro" id="IPR027065">
    <property type="entry name" value="Lon_Prtase"/>
</dbReference>
<dbReference type="Pfam" id="PF13654">
    <property type="entry name" value="AAA_32"/>
    <property type="match status" value="1"/>
</dbReference>
<dbReference type="PROSITE" id="PS51786">
    <property type="entry name" value="LON_PROTEOLYTIC"/>
    <property type="match status" value="1"/>
</dbReference>
<dbReference type="KEGG" id="mmaa:FR932_07060"/>
<dbReference type="InterPro" id="IPR020568">
    <property type="entry name" value="Ribosomal_Su5_D2-typ_SF"/>
</dbReference>
<dbReference type="InterPro" id="IPR014721">
    <property type="entry name" value="Ribsml_uS5_D2-typ_fold_subgr"/>
</dbReference>
<comment type="similarity">
    <text evidence="2">Belongs to the peptidase S16 family.</text>
</comment>
<feature type="active site" evidence="2">
    <location>
        <position position="540"/>
    </location>
</feature>
<keyword evidence="2" id="KW-0378">Hydrolase</keyword>
<protein>
    <recommendedName>
        <fullName evidence="2">endopeptidase La</fullName>
        <ecNumber evidence="2">3.4.21.53</ecNumber>
    </recommendedName>
</protein>
<name>A0A5J6WK21_MORMI</name>
<dbReference type="PRINTS" id="PR00830">
    <property type="entry name" value="ENDOLAPTASE"/>
</dbReference>
<evidence type="ECO:0000256" key="2">
    <source>
        <dbReference type="PROSITE-ProRule" id="PRU01122"/>
    </source>
</evidence>
<dbReference type="PANTHER" id="PTHR10046">
    <property type="entry name" value="ATP DEPENDENT LON PROTEASE FAMILY MEMBER"/>
    <property type="match status" value="1"/>
</dbReference>
<dbReference type="SUPFAM" id="SSF54211">
    <property type="entry name" value="Ribosomal protein S5 domain 2-like"/>
    <property type="match status" value="1"/>
</dbReference>
<dbReference type="InterPro" id="IPR008269">
    <property type="entry name" value="Lon_proteolytic"/>
</dbReference>
<proteinExistence type="inferred from homology"/>
<dbReference type="Proteomes" id="UP000327424">
    <property type="component" value="Chromosome"/>
</dbReference>
<dbReference type="Gene3D" id="3.30.230.10">
    <property type="match status" value="1"/>
</dbReference>
<keyword evidence="2" id="KW-0720">Serine protease</keyword>
<dbReference type="Gene3D" id="1.10.8.60">
    <property type="match status" value="1"/>
</dbReference>
<feature type="active site" evidence="2">
    <location>
        <position position="497"/>
    </location>
</feature>
<dbReference type="InterPro" id="IPR041699">
    <property type="entry name" value="AAA_32"/>
</dbReference>
<feature type="domain" description="Lon proteolytic" evidence="3">
    <location>
        <begin position="404"/>
        <end position="601"/>
    </location>
</feature>
<comment type="catalytic activity">
    <reaction evidence="2">
        <text>Hydrolysis of proteins in presence of ATP.</text>
        <dbReference type="EC" id="3.4.21.53"/>
    </reaction>
</comment>
<reference evidence="4 5" key="1">
    <citation type="submission" date="2019-09" db="EMBL/GenBank/DDBJ databases">
        <title>Hybrid Assembly of the complete Genome of the Deep-Sea Bacterium Moritella marina from long Nanopore and Illumina reads.</title>
        <authorList>
            <person name="Magin S."/>
            <person name="Georgoulis A."/>
            <person name="Papadimitriou K."/>
            <person name="Iliakis G."/>
            <person name="Vorgias C.E."/>
        </authorList>
    </citation>
    <scope>NUCLEOTIDE SEQUENCE [LARGE SCALE GENOMIC DNA]</scope>
    <source>
        <strain evidence="4 5">MP-1</strain>
    </source>
</reference>
<dbReference type="Gene3D" id="3.40.50.300">
    <property type="entry name" value="P-loop containing nucleotide triphosphate hydrolases"/>
    <property type="match status" value="1"/>
</dbReference>
<gene>
    <name evidence="4" type="ORF">FR932_07060</name>
</gene>
<sequence length="650" mass="71527">MLTEKITADKLVPIFDLGTGHKLEEFDTVTRDQLFPQNNELFALFHETLTAKLLVVTDFDGFNHIESFSNMLQHLPKKRAKSICYVEDVTTTGAAHAFEIWRDKTDQFKQLIEQIIATGECSHEQLSTCLVKDYPRLLPLLGNLNEFNVSQAFKVLGDASSDVNIIDASNLDATTLFGNLDTLYQNNSYVSHVAQLIPGLLHQAHGGYIAIKIDELLNNSALWYQLKSAIKQQSLAWKSSNQAIQTELKPDAAPLDVKIILLGDRLAISQIADGDRELSNLASSFIDFSPEFNVTEQNIAHYIGYIKLLLTDANLLPLSECGLKRLLQLSSRWCEHNNYLSLNESKLNTLLSYCHQIATTNKLRHIDSVTLNTVLRLQHEALNGHIRLSNEGIIEKQIILETSGSKIGQINGLSVLEIDGHPESFGEPIRITATGHLNGDGDISDVERKAELAGNIHAKSMMIIQGFFTHAFAKPLPLPISANLVFEQSYGEIDGDSAALAGTCALLSVLAQKPIAQNLAVTGAIDQFGTVLAVGGINEKLEGFLRICELNGQTDMGVLIPAANIINLNLSDKVVEAVNNQQLAIYPVTHIEQAIELLMDINAGKIDEEGSLYYIIQQLADENEDKLDADEAGFVNKLTQLCARIIGKQG</sequence>
<evidence type="ECO:0000313" key="4">
    <source>
        <dbReference type="EMBL" id="QFI37618.1"/>
    </source>
</evidence>
<evidence type="ECO:0000313" key="5">
    <source>
        <dbReference type="Proteomes" id="UP000327424"/>
    </source>
</evidence>
<organism evidence="4 5">
    <name type="scientific">Moritella marina ATCC 15381</name>
    <dbReference type="NCBI Taxonomy" id="1202962"/>
    <lineage>
        <taxon>Bacteria</taxon>
        <taxon>Pseudomonadati</taxon>
        <taxon>Pseudomonadota</taxon>
        <taxon>Gammaproteobacteria</taxon>
        <taxon>Alteromonadales</taxon>
        <taxon>Moritellaceae</taxon>
        <taxon>Moritella</taxon>
    </lineage>
</organism>
<dbReference type="GO" id="GO:0004176">
    <property type="term" value="F:ATP-dependent peptidase activity"/>
    <property type="evidence" value="ECO:0007669"/>
    <property type="project" value="UniProtKB-UniRule"/>
</dbReference>
<dbReference type="EC" id="3.4.21.53" evidence="2"/>
<dbReference type="GO" id="GO:0005524">
    <property type="term" value="F:ATP binding"/>
    <property type="evidence" value="ECO:0007669"/>
    <property type="project" value="InterPro"/>
</dbReference>
<dbReference type="InterPro" id="IPR027417">
    <property type="entry name" value="P-loop_NTPase"/>
</dbReference>
<keyword evidence="1 2" id="KW-0645">Protease</keyword>